<feature type="compositionally biased region" description="Polar residues" evidence="1">
    <location>
        <begin position="360"/>
        <end position="370"/>
    </location>
</feature>
<sequence length="536" mass="56336">MSSRRASSSTSSHAQYLSEQFIQDSFHSYLKSSLAQAKAERLLDVDVLASAEGDLMITGPALCLYFAALRCTTNPPSVPLPRQSKSTSSSRNDSVPQDLSFANCPPPFVGFLRVWAETVPQIQAMTPERQHDLARAICGLAPTSGAVVGGGTPAYEIRALAADLRAVAIEISQRRSFQDRYAEDLQAVLDASGEGGSAAPGAPRRASFVPPPTYDEAASPTSTPGAVPRRRSHPDGAPSLPKRPAMLTIPGMSNGHAHGGEPTPTSPSSTGSSSSNHSPLPSPTLLAPDSPAILFIRETLYAALADVLEREPSLQRLLSPQNNNAPRDRPRAYFACLAHALLSVARTNVTSSLAPPGSAPSISQSQTQPNPYLPALPSGPSPGGTILPSSISVTGVLGTPLTMSSVPPPLQPLLMELASIGREAQRMDDEDTEVAVHCVENGEDIPAKTRMERVYGILVGGVGTDGMAGEGEDDDHERGAGYGGDPRRTRTKSLQGRAVAFANRVNALALRIAGLPAFRQRQEDVFKVLSGVGVAA</sequence>
<feature type="region of interest" description="Disordered" evidence="1">
    <location>
        <begin position="466"/>
        <end position="491"/>
    </location>
</feature>
<feature type="region of interest" description="Disordered" evidence="1">
    <location>
        <begin position="77"/>
        <end position="97"/>
    </location>
</feature>
<feature type="compositionally biased region" description="Low complexity" evidence="1">
    <location>
        <begin position="262"/>
        <end position="279"/>
    </location>
</feature>
<evidence type="ECO:0000313" key="2">
    <source>
        <dbReference type="EMBL" id="KAF5327568.1"/>
    </source>
</evidence>
<feature type="region of interest" description="Disordered" evidence="1">
    <location>
        <begin position="192"/>
        <end position="284"/>
    </location>
</feature>
<dbReference type="EMBL" id="JAACJJ010000014">
    <property type="protein sequence ID" value="KAF5327568.1"/>
    <property type="molecule type" value="Genomic_DNA"/>
</dbReference>
<evidence type="ECO:0000256" key="1">
    <source>
        <dbReference type="SAM" id="MobiDB-lite"/>
    </source>
</evidence>
<gene>
    <name evidence="2" type="ORF">D9619_003921</name>
</gene>
<keyword evidence="3" id="KW-1185">Reference proteome</keyword>
<feature type="compositionally biased region" description="Polar residues" evidence="1">
    <location>
        <begin position="83"/>
        <end position="97"/>
    </location>
</feature>
<evidence type="ECO:0000313" key="3">
    <source>
        <dbReference type="Proteomes" id="UP000567179"/>
    </source>
</evidence>
<protein>
    <submittedName>
        <fullName evidence="2">Uncharacterized protein</fullName>
    </submittedName>
</protein>
<organism evidence="2 3">
    <name type="scientific">Psilocybe cf. subviscida</name>
    <dbReference type="NCBI Taxonomy" id="2480587"/>
    <lineage>
        <taxon>Eukaryota</taxon>
        <taxon>Fungi</taxon>
        <taxon>Dikarya</taxon>
        <taxon>Basidiomycota</taxon>
        <taxon>Agaricomycotina</taxon>
        <taxon>Agaricomycetes</taxon>
        <taxon>Agaricomycetidae</taxon>
        <taxon>Agaricales</taxon>
        <taxon>Agaricineae</taxon>
        <taxon>Strophariaceae</taxon>
        <taxon>Psilocybe</taxon>
    </lineage>
</organism>
<comment type="caution">
    <text evidence="2">The sequence shown here is derived from an EMBL/GenBank/DDBJ whole genome shotgun (WGS) entry which is preliminary data.</text>
</comment>
<name>A0A8H5F8Y2_9AGAR</name>
<feature type="compositionally biased region" description="Pro residues" evidence="1">
    <location>
        <begin position="371"/>
        <end position="380"/>
    </location>
</feature>
<proteinExistence type="predicted"/>
<dbReference type="OrthoDB" id="3360715at2759"/>
<dbReference type="AlphaFoldDB" id="A0A8H5F8Y2"/>
<reference evidence="2 3" key="1">
    <citation type="journal article" date="2020" name="ISME J.">
        <title>Uncovering the hidden diversity of litter-decomposition mechanisms in mushroom-forming fungi.</title>
        <authorList>
            <person name="Floudas D."/>
            <person name="Bentzer J."/>
            <person name="Ahren D."/>
            <person name="Johansson T."/>
            <person name="Persson P."/>
            <person name="Tunlid A."/>
        </authorList>
    </citation>
    <scope>NUCLEOTIDE SEQUENCE [LARGE SCALE GENOMIC DNA]</scope>
    <source>
        <strain evidence="2 3">CBS 101986</strain>
    </source>
</reference>
<feature type="region of interest" description="Disordered" evidence="1">
    <location>
        <begin position="350"/>
        <end position="387"/>
    </location>
</feature>
<dbReference type="Proteomes" id="UP000567179">
    <property type="component" value="Unassembled WGS sequence"/>
</dbReference>
<accession>A0A8H5F8Y2</accession>